<organism evidence="2 3">
    <name type="scientific">Xylophilus rhododendri</name>
    <dbReference type="NCBI Taxonomy" id="2697032"/>
    <lineage>
        <taxon>Bacteria</taxon>
        <taxon>Pseudomonadati</taxon>
        <taxon>Pseudomonadota</taxon>
        <taxon>Betaproteobacteria</taxon>
        <taxon>Burkholderiales</taxon>
        <taxon>Xylophilus</taxon>
    </lineage>
</organism>
<dbReference type="EMBL" id="CP047650">
    <property type="protein sequence ID" value="QHI98107.1"/>
    <property type="molecule type" value="Genomic_DNA"/>
</dbReference>
<dbReference type="GO" id="GO:0016787">
    <property type="term" value="F:hydrolase activity"/>
    <property type="evidence" value="ECO:0007669"/>
    <property type="project" value="UniProtKB-KW"/>
</dbReference>
<reference evidence="2 3" key="1">
    <citation type="submission" date="2020-01" db="EMBL/GenBank/DDBJ databases">
        <title>Genome sequencing of strain KACC 21265.</title>
        <authorList>
            <person name="Heo J."/>
            <person name="Kim S.-J."/>
            <person name="Kim J.-S."/>
            <person name="Hong S.-B."/>
            <person name="Kwon S.-W."/>
        </authorList>
    </citation>
    <scope>NUCLEOTIDE SEQUENCE [LARGE SCALE GENOMIC DNA]</scope>
    <source>
        <strain evidence="2 3">KACC 21265</strain>
    </source>
</reference>
<dbReference type="Proteomes" id="UP000464787">
    <property type="component" value="Chromosome"/>
</dbReference>
<dbReference type="InterPro" id="IPR052358">
    <property type="entry name" value="Aro_Compnd_Degr_Hydrolases"/>
</dbReference>
<dbReference type="AlphaFoldDB" id="A0A857J371"/>
<proteinExistence type="predicted"/>
<evidence type="ECO:0000259" key="1">
    <source>
        <dbReference type="Pfam" id="PF04909"/>
    </source>
</evidence>
<dbReference type="Pfam" id="PF04909">
    <property type="entry name" value="Amidohydro_2"/>
    <property type="match status" value="1"/>
</dbReference>
<dbReference type="KEGG" id="xyk:GT347_08940"/>
<dbReference type="InterPro" id="IPR006680">
    <property type="entry name" value="Amidohydro-rel"/>
</dbReference>
<accession>A0A857J371</accession>
<feature type="domain" description="Amidohydrolase-related" evidence="1">
    <location>
        <begin position="29"/>
        <end position="293"/>
    </location>
</feature>
<dbReference type="PANTHER" id="PTHR35563:SF2">
    <property type="entry name" value="BARREL METAL-DEPENDENT HYDROLASE, PUTATIVE (AFU_ORTHOLOGUE AFUA_1G16240)-RELATED"/>
    <property type="match status" value="1"/>
</dbReference>
<gene>
    <name evidence="2" type="ORF">GT347_08940</name>
</gene>
<dbReference type="PANTHER" id="PTHR35563">
    <property type="entry name" value="BARREL METAL-DEPENDENT HYDROLASE, PUTATIVE (AFU_ORTHOLOGUE AFUA_1G16240)-RELATED"/>
    <property type="match status" value="1"/>
</dbReference>
<dbReference type="SUPFAM" id="SSF51556">
    <property type="entry name" value="Metallo-dependent hydrolases"/>
    <property type="match status" value="1"/>
</dbReference>
<keyword evidence="3" id="KW-1185">Reference proteome</keyword>
<keyword evidence="2" id="KW-0378">Hydrolase</keyword>
<evidence type="ECO:0000313" key="3">
    <source>
        <dbReference type="Proteomes" id="UP000464787"/>
    </source>
</evidence>
<dbReference type="RefSeq" id="WP_160551624.1">
    <property type="nucleotide sequence ID" value="NZ_CP047650.1"/>
</dbReference>
<dbReference type="InterPro" id="IPR032466">
    <property type="entry name" value="Metal_Hydrolase"/>
</dbReference>
<dbReference type="Gene3D" id="3.20.20.140">
    <property type="entry name" value="Metal-dependent hydrolases"/>
    <property type="match status" value="1"/>
</dbReference>
<protein>
    <submittedName>
        <fullName evidence="2">Amidohydrolase family protein</fullName>
    </submittedName>
</protein>
<sequence length="301" mass="31599">MSALAAASTTVPFSAGTGRPATVLPAGACDCHMHVYDGRFPAAPGAALLPPDASVADYRQLQQRIGTRRTVLVTPSTYGTDNACMLAGLAALGDDARGVAVVDESVSDAELLRLHGLGVRGIRFNLSLGGHPPASSLRPLAERIAALGWHVQLLAPPETLLAVQDDLRSLPVPLIFDHLGRIAPAQAGQHPAHALVLELLRADKAWLKLSGGYIVSALHRTDDPAVAALAATYLDAAPHRLVWGSDWPHATASAGRHPMPDDAAQVDALARWTGTPERLHQVLVDNPRALYGFPAPAPISP</sequence>
<evidence type="ECO:0000313" key="2">
    <source>
        <dbReference type="EMBL" id="QHI98107.1"/>
    </source>
</evidence>
<name>A0A857J371_9BURK</name>